<protein>
    <recommendedName>
        <fullName evidence="3">histidine kinase</fullName>
        <ecNumber evidence="3">2.7.13.3</ecNumber>
    </recommendedName>
</protein>
<dbReference type="PANTHER" id="PTHR45436:SF5">
    <property type="entry name" value="SENSOR HISTIDINE KINASE TRCS"/>
    <property type="match status" value="1"/>
</dbReference>
<reference evidence="15" key="2">
    <citation type="submission" date="2019-11" db="EMBL/GenBank/DDBJ databases">
        <title>Improved Assembly of Tolypothrix boutellei genome.</title>
        <authorList>
            <person name="Sarangi A.N."/>
            <person name="Mukherjee M."/>
            <person name="Ghosh S."/>
            <person name="Singh D."/>
            <person name="Das A."/>
            <person name="Kant S."/>
            <person name="Prusty A."/>
            <person name="Tripathy S."/>
        </authorList>
    </citation>
    <scope>NUCLEOTIDE SEQUENCE</scope>
    <source>
        <strain evidence="15">VB521301</strain>
    </source>
</reference>
<dbReference type="STRING" id="1479485.DA73_0225000"/>
<feature type="transmembrane region" description="Helical" evidence="12">
    <location>
        <begin position="175"/>
        <end position="195"/>
    </location>
</feature>
<dbReference type="InterPro" id="IPR005467">
    <property type="entry name" value="His_kinase_dom"/>
</dbReference>
<dbReference type="Gene3D" id="1.10.287.130">
    <property type="match status" value="1"/>
</dbReference>
<comment type="caution">
    <text evidence="16">The sequence shown here is derived from an EMBL/GenBank/DDBJ whole genome shotgun (WGS) entry which is preliminary data.</text>
</comment>
<evidence type="ECO:0000256" key="3">
    <source>
        <dbReference type="ARBA" id="ARBA00012438"/>
    </source>
</evidence>
<dbReference type="Gene3D" id="3.30.565.10">
    <property type="entry name" value="Histidine kinase-like ATPase, C-terminal domain"/>
    <property type="match status" value="1"/>
</dbReference>
<dbReference type="PANTHER" id="PTHR45436">
    <property type="entry name" value="SENSOR HISTIDINE KINASE YKOH"/>
    <property type="match status" value="1"/>
</dbReference>
<dbReference type="Pfam" id="PF02518">
    <property type="entry name" value="HATPase_c"/>
    <property type="match status" value="1"/>
</dbReference>
<evidence type="ECO:0000256" key="6">
    <source>
        <dbReference type="ARBA" id="ARBA00022692"/>
    </source>
</evidence>
<keyword evidence="17" id="KW-1185">Reference proteome</keyword>
<dbReference type="InterPro" id="IPR036890">
    <property type="entry name" value="HATPase_C_sf"/>
</dbReference>
<dbReference type="PRINTS" id="PR00344">
    <property type="entry name" value="BCTRLSENSOR"/>
</dbReference>
<evidence type="ECO:0000256" key="1">
    <source>
        <dbReference type="ARBA" id="ARBA00000085"/>
    </source>
</evidence>
<keyword evidence="6 12" id="KW-0812">Transmembrane</keyword>
<feature type="transmembrane region" description="Helical" evidence="12">
    <location>
        <begin position="207"/>
        <end position="227"/>
    </location>
</feature>
<dbReference type="GO" id="GO:0000155">
    <property type="term" value="F:phosphorelay sensor kinase activity"/>
    <property type="evidence" value="ECO:0007669"/>
    <property type="project" value="InterPro"/>
</dbReference>
<evidence type="ECO:0000256" key="7">
    <source>
        <dbReference type="ARBA" id="ARBA00022777"/>
    </source>
</evidence>
<evidence type="ECO:0000313" key="16">
    <source>
        <dbReference type="EMBL" id="KIE09825.1"/>
    </source>
</evidence>
<dbReference type="SMART" id="SM00304">
    <property type="entry name" value="HAMP"/>
    <property type="match status" value="1"/>
</dbReference>
<evidence type="ECO:0000256" key="9">
    <source>
        <dbReference type="ARBA" id="ARBA00023012"/>
    </source>
</evidence>
<evidence type="ECO:0000256" key="10">
    <source>
        <dbReference type="ARBA" id="ARBA00023136"/>
    </source>
</evidence>
<keyword evidence="5" id="KW-0808">Transferase</keyword>
<evidence type="ECO:0000256" key="12">
    <source>
        <dbReference type="SAM" id="Phobius"/>
    </source>
</evidence>
<dbReference type="SMART" id="SM00388">
    <property type="entry name" value="HisKA"/>
    <property type="match status" value="1"/>
</dbReference>
<dbReference type="EMBL" id="JHEG02000054">
    <property type="protein sequence ID" value="KIE09825.1"/>
    <property type="molecule type" value="Genomic_DNA"/>
</dbReference>
<evidence type="ECO:0000256" key="11">
    <source>
        <dbReference type="SAM" id="MobiDB-lite"/>
    </source>
</evidence>
<evidence type="ECO:0000313" key="15">
    <source>
        <dbReference type="EMBL" id="KAF3890781.1"/>
    </source>
</evidence>
<keyword evidence="10 12" id="KW-0472">Membrane</keyword>
<name>A0A0C1RC02_9CYAN</name>
<feature type="region of interest" description="Disordered" evidence="11">
    <location>
        <begin position="114"/>
        <end position="170"/>
    </location>
</feature>
<evidence type="ECO:0000259" key="14">
    <source>
        <dbReference type="PROSITE" id="PS50885"/>
    </source>
</evidence>
<comment type="subcellular location">
    <subcellularLocation>
        <location evidence="2">Membrane</location>
    </subcellularLocation>
</comment>
<feature type="domain" description="HAMP" evidence="14">
    <location>
        <begin position="229"/>
        <end position="282"/>
    </location>
</feature>
<sequence length="503" mass="56548">MVQLRSFRLRIALLSAALAGSTLIGFGVTAWWQISDAKRSRLDAQLENRLFLVASPRFYHRWQSYESFIQRELKTDAETPVALLVMDRNGSILYQSHSWSVGLKTNNLWSPRPHFFRVPPPPDRENPLSPQREQQPPPEESRSPKAGAFPPRRYRRSLGEPPPPPRFVTQQTTEGTWRIGAVTFPHTLVAIAVSLNAVDREMVAIRNIFLVSIPGALLLVAGGAWLISGSTLHSIRRLNKAIEQVTVKGLDQRVPLGTTDVEFVKLIEVFNQMLERLERSFKQASRFSADAAHELKTPLAILQGELEQTLQQAEPGSQIQQNLSNLLDEVQRFSGIVRKLLLLSLADTGQMSLHQVEVDISQLLIEMTEDIELLAPHLHVQTSFPPELRAWGDRDLLTQSLQNLLSNAIKYNLPEGWIKIHGYQQAGTVFVTISNSSQNILPGDRERIFDRFYRGDPARTRKVDGVGLGLSLAREIARYHGGDLTLDPTPVGQTAFTLRLPTR</sequence>
<organism evidence="16">
    <name type="scientific">Tolypothrix bouteillei VB521301</name>
    <dbReference type="NCBI Taxonomy" id="1479485"/>
    <lineage>
        <taxon>Bacteria</taxon>
        <taxon>Bacillati</taxon>
        <taxon>Cyanobacteriota</taxon>
        <taxon>Cyanophyceae</taxon>
        <taxon>Nostocales</taxon>
        <taxon>Tolypothrichaceae</taxon>
        <taxon>Tolypothrix</taxon>
    </lineage>
</organism>
<gene>
    <name evidence="16" type="ORF">DA73_0225000</name>
    <name evidence="15" type="ORF">DA73_0400002220</name>
</gene>
<dbReference type="Proteomes" id="UP000029738">
    <property type="component" value="Unassembled WGS sequence"/>
</dbReference>
<dbReference type="CDD" id="cd06225">
    <property type="entry name" value="HAMP"/>
    <property type="match status" value="1"/>
</dbReference>
<keyword evidence="4" id="KW-0597">Phosphoprotein</keyword>
<keyword evidence="7 16" id="KW-0418">Kinase</keyword>
<dbReference type="Pfam" id="PF00512">
    <property type="entry name" value="HisKA"/>
    <property type="match status" value="1"/>
</dbReference>
<dbReference type="Pfam" id="PF00672">
    <property type="entry name" value="HAMP"/>
    <property type="match status" value="1"/>
</dbReference>
<dbReference type="GO" id="GO:0005886">
    <property type="term" value="C:plasma membrane"/>
    <property type="evidence" value="ECO:0007669"/>
    <property type="project" value="TreeGrafter"/>
</dbReference>
<evidence type="ECO:0000256" key="2">
    <source>
        <dbReference type="ARBA" id="ARBA00004370"/>
    </source>
</evidence>
<dbReference type="PROSITE" id="PS50109">
    <property type="entry name" value="HIS_KIN"/>
    <property type="match status" value="1"/>
</dbReference>
<dbReference type="InterPro" id="IPR003661">
    <property type="entry name" value="HisK_dim/P_dom"/>
</dbReference>
<dbReference type="InterPro" id="IPR004358">
    <property type="entry name" value="Sig_transdc_His_kin-like_C"/>
</dbReference>
<dbReference type="EMBL" id="JHEG04000001">
    <property type="protein sequence ID" value="KAF3890781.1"/>
    <property type="molecule type" value="Genomic_DNA"/>
</dbReference>
<dbReference type="CDD" id="cd00082">
    <property type="entry name" value="HisKA"/>
    <property type="match status" value="1"/>
</dbReference>
<keyword evidence="9" id="KW-0902">Two-component regulatory system</keyword>
<reference evidence="16" key="1">
    <citation type="journal article" date="2015" name="Genome Announc.">
        <title>Draft Genome Sequence of Tolypothrix boutellei Strain VB521301.</title>
        <authorList>
            <person name="Chandrababunaidu M.M."/>
            <person name="Singh D."/>
            <person name="Sen D."/>
            <person name="Bhan S."/>
            <person name="Das S."/>
            <person name="Gupta A."/>
            <person name="Adhikary S.P."/>
            <person name="Tripathy S."/>
        </authorList>
    </citation>
    <scope>NUCLEOTIDE SEQUENCE</scope>
    <source>
        <strain evidence="16">VB521301</strain>
    </source>
</reference>
<evidence type="ECO:0000256" key="5">
    <source>
        <dbReference type="ARBA" id="ARBA00022679"/>
    </source>
</evidence>
<dbReference type="InterPro" id="IPR003660">
    <property type="entry name" value="HAMP_dom"/>
</dbReference>
<dbReference type="SUPFAM" id="SSF55874">
    <property type="entry name" value="ATPase domain of HSP90 chaperone/DNA topoisomerase II/histidine kinase"/>
    <property type="match status" value="1"/>
</dbReference>
<comment type="catalytic activity">
    <reaction evidence="1">
        <text>ATP + protein L-histidine = ADP + protein N-phospho-L-histidine.</text>
        <dbReference type="EC" id="2.7.13.3"/>
    </reaction>
</comment>
<dbReference type="AlphaFoldDB" id="A0A0C1RC02"/>
<dbReference type="CDD" id="cd00075">
    <property type="entry name" value="HATPase"/>
    <property type="match status" value="1"/>
</dbReference>
<feature type="transmembrane region" description="Helical" evidence="12">
    <location>
        <begin position="12"/>
        <end position="32"/>
    </location>
</feature>
<dbReference type="PROSITE" id="PS50885">
    <property type="entry name" value="HAMP"/>
    <property type="match status" value="1"/>
</dbReference>
<dbReference type="EC" id="2.7.13.3" evidence="3"/>
<keyword evidence="8 12" id="KW-1133">Transmembrane helix</keyword>
<dbReference type="SUPFAM" id="SSF47384">
    <property type="entry name" value="Homodimeric domain of signal transducing histidine kinase"/>
    <property type="match status" value="1"/>
</dbReference>
<proteinExistence type="predicted"/>
<dbReference type="InterPro" id="IPR050428">
    <property type="entry name" value="TCS_sensor_his_kinase"/>
</dbReference>
<accession>A0A0C1RC02</accession>
<evidence type="ECO:0000259" key="13">
    <source>
        <dbReference type="PROSITE" id="PS50109"/>
    </source>
</evidence>
<dbReference type="SMART" id="SM00387">
    <property type="entry name" value="HATPase_c"/>
    <property type="match status" value="1"/>
</dbReference>
<evidence type="ECO:0000256" key="4">
    <source>
        <dbReference type="ARBA" id="ARBA00022553"/>
    </source>
</evidence>
<dbReference type="InterPro" id="IPR036097">
    <property type="entry name" value="HisK_dim/P_sf"/>
</dbReference>
<evidence type="ECO:0000256" key="8">
    <source>
        <dbReference type="ARBA" id="ARBA00022989"/>
    </source>
</evidence>
<dbReference type="InterPro" id="IPR003594">
    <property type="entry name" value="HATPase_dom"/>
</dbReference>
<feature type="domain" description="Histidine kinase" evidence="13">
    <location>
        <begin position="290"/>
        <end position="503"/>
    </location>
</feature>
<dbReference type="Gene3D" id="6.10.340.10">
    <property type="match status" value="1"/>
</dbReference>
<evidence type="ECO:0000313" key="17">
    <source>
        <dbReference type="Proteomes" id="UP000029738"/>
    </source>
</evidence>